<dbReference type="Proteomes" id="UP000812270">
    <property type="component" value="Unassembled WGS sequence"/>
</dbReference>
<protein>
    <recommendedName>
        <fullName evidence="4">Porin</fullName>
    </recommendedName>
</protein>
<gene>
    <name evidence="2" type="ORF">KTO63_18875</name>
</gene>
<keyword evidence="1" id="KW-0732">Signal</keyword>
<proteinExistence type="predicted"/>
<evidence type="ECO:0000313" key="3">
    <source>
        <dbReference type="Proteomes" id="UP000812270"/>
    </source>
</evidence>
<comment type="caution">
    <text evidence="2">The sequence shown here is derived from an EMBL/GenBank/DDBJ whole genome shotgun (WGS) entry which is preliminary data.</text>
</comment>
<feature type="signal peptide" evidence="1">
    <location>
        <begin position="1"/>
        <end position="22"/>
    </location>
</feature>
<reference evidence="2" key="1">
    <citation type="submission" date="2021-06" db="EMBL/GenBank/DDBJ databases">
        <authorList>
            <person name="Huq M.A."/>
        </authorList>
    </citation>
    <scope>NUCLEOTIDE SEQUENCE</scope>
    <source>
        <strain evidence="2">MAH-26</strain>
    </source>
</reference>
<dbReference type="AlphaFoldDB" id="A0A9E2W5T7"/>
<sequence length="428" mass="46976">MKRKYELLIFCITMVAFSASQAQVSESGRIDSTFRYVPGEGTYIRLSKKDKFIFNINATLQPGMQTMDVDTGSKVTHTNRMSLNLVRLAFNVSAFNNQLTMGLVSDFTGTTGILEGWLGFASKNQQYRLVLGERQTNTNNRLAMADEKFASVMGPTTAGKSTDGSIYGGLMQNFVGSTREGGIFFETNFTISNKMRLYPSVSVTTGEGQGFWDTQTDAGFKYGGRIDFMPMGDFIKNNAFIAQDIYREPTPKLGIGVAGSYNVKASNALGGGHGTVTGIYDESGNAAYADYRKLVVDAIFKYKGFAFVGEYTDASVYGKNLFTDAAASVRMSPAIASSKYNLGSGLNLQSSYVLKDGWAFEGRYSFVKPEFDTATSLIQKQDWFTIGINKYIMNNAFRIGINTTCIKQHGAIADKTTWISNLAVQLSF</sequence>
<name>A0A9E2W5T7_9BACT</name>
<evidence type="ECO:0008006" key="4">
    <source>
        <dbReference type="Google" id="ProtNLM"/>
    </source>
</evidence>
<dbReference type="RefSeq" id="WP_217793243.1">
    <property type="nucleotide sequence ID" value="NZ_JAHSPG010000015.1"/>
</dbReference>
<accession>A0A9E2W5T7</accession>
<keyword evidence="3" id="KW-1185">Reference proteome</keyword>
<dbReference type="EMBL" id="JAHSPG010000015">
    <property type="protein sequence ID" value="MBV4359239.1"/>
    <property type="molecule type" value="Genomic_DNA"/>
</dbReference>
<evidence type="ECO:0000313" key="2">
    <source>
        <dbReference type="EMBL" id="MBV4359239.1"/>
    </source>
</evidence>
<evidence type="ECO:0000256" key="1">
    <source>
        <dbReference type="SAM" id="SignalP"/>
    </source>
</evidence>
<organism evidence="2 3">
    <name type="scientific">Pinibacter aurantiacus</name>
    <dbReference type="NCBI Taxonomy" id="2851599"/>
    <lineage>
        <taxon>Bacteria</taxon>
        <taxon>Pseudomonadati</taxon>
        <taxon>Bacteroidota</taxon>
        <taxon>Chitinophagia</taxon>
        <taxon>Chitinophagales</taxon>
        <taxon>Chitinophagaceae</taxon>
        <taxon>Pinibacter</taxon>
    </lineage>
</organism>
<feature type="chain" id="PRO_5038715559" description="Porin" evidence="1">
    <location>
        <begin position="23"/>
        <end position="428"/>
    </location>
</feature>